<dbReference type="AlphaFoldDB" id="A0AA37XIM1"/>
<reference evidence="1 2" key="1">
    <citation type="journal article" date="2014" name="Int. J. Syst. Evol. Microbiol.">
        <title>Complete genome sequence of Corynebacterium casei LMG S-19264T (=DSM 44701T), isolated from a smear-ripened cheese.</title>
        <authorList>
            <consortium name="US DOE Joint Genome Institute (JGI-PGF)"/>
            <person name="Walter F."/>
            <person name="Albersmeier A."/>
            <person name="Kalinowski J."/>
            <person name="Ruckert C."/>
        </authorList>
    </citation>
    <scope>NUCLEOTIDE SEQUENCE [LARGE SCALE GENOMIC DNA]</scope>
    <source>
        <strain evidence="1 2">NBRC 114545</strain>
    </source>
</reference>
<name>A0AA37XIM1_9ENTE</name>
<proteinExistence type="predicted"/>
<evidence type="ECO:0000313" key="1">
    <source>
        <dbReference type="EMBL" id="GMA71325.1"/>
    </source>
</evidence>
<accession>A0AA37XIM1</accession>
<protein>
    <submittedName>
        <fullName evidence="1">Uncharacterized protein</fullName>
    </submittedName>
</protein>
<evidence type="ECO:0000313" key="2">
    <source>
        <dbReference type="Proteomes" id="UP001157039"/>
    </source>
</evidence>
<dbReference type="Proteomes" id="UP001157039">
    <property type="component" value="Unassembled WGS sequence"/>
</dbReference>
<sequence>MLIQVNKKKTTLENDWMIIRTKKLDSYVLFYFIVHNLGKLMT</sequence>
<comment type="caution">
    <text evidence="1">The sequence shown here is derived from an EMBL/GenBank/DDBJ whole genome shotgun (WGS) entry which is preliminary data.</text>
</comment>
<gene>
    <name evidence="1" type="ORF">GCM10025885_03740</name>
</gene>
<organism evidence="1 2">
    <name type="scientific">Tetragenococcus osmophilus</name>
    <dbReference type="NCBI Taxonomy" id="526944"/>
    <lineage>
        <taxon>Bacteria</taxon>
        <taxon>Bacillati</taxon>
        <taxon>Bacillota</taxon>
        <taxon>Bacilli</taxon>
        <taxon>Lactobacillales</taxon>
        <taxon>Enterococcaceae</taxon>
        <taxon>Tetragenococcus</taxon>
    </lineage>
</organism>
<dbReference type="EMBL" id="BSUW01000001">
    <property type="protein sequence ID" value="GMA71325.1"/>
    <property type="molecule type" value="Genomic_DNA"/>
</dbReference>